<organism evidence="2 3">
    <name type="scientific">Actinomyces israelii</name>
    <dbReference type="NCBI Taxonomy" id="1659"/>
    <lineage>
        <taxon>Bacteria</taxon>
        <taxon>Bacillati</taxon>
        <taxon>Actinomycetota</taxon>
        <taxon>Actinomycetes</taxon>
        <taxon>Actinomycetales</taxon>
        <taxon>Actinomycetaceae</taxon>
        <taxon>Actinomyces</taxon>
    </lineage>
</organism>
<dbReference type="NCBIfam" id="TIGR01552">
    <property type="entry name" value="phd_fam"/>
    <property type="match status" value="1"/>
</dbReference>
<proteinExistence type="inferred from homology"/>
<comment type="similarity">
    <text evidence="1">Belongs to the phD/YefM antitoxin family.</text>
</comment>
<reference evidence="2" key="1">
    <citation type="submission" date="2022-10" db="EMBL/GenBank/DDBJ databases">
        <title>Genome sequence of Actinomyces israelii ATCC 10048.</title>
        <authorList>
            <person name="Watt R.M."/>
            <person name="Tong W.M."/>
        </authorList>
    </citation>
    <scope>NUCLEOTIDE SEQUENCE</scope>
    <source>
        <strain evidence="2">ATCC 10048</strain>
    </source>
</reference>
<dbReference type="Gene3D" id="3.40.1620.10">
    <property type="entry name" value="YefM-like domain"/>
    <property type="match status" value="1"/>
</dbReference>
<comment type="caution">
    <text evidence="2">The sequence shown here is derived from an EMBL/GenBank/DDBJ whole genome shotgun (WGS) entry which is preliminary data.</text>
</comment>
<dbReference type="SUPFAM" id="SSF143120">
    <property type="entry name" value="YefM-like"/>
    <property type="match status" value="1"/>
</dbReference>
<dbReference type="RefSeq" id="WP_268917910.1">
    <property type="nucleotide sequence ID" value="NZ_JAPTMY010000024.1"/>
</dbReference>
<dbReference type="EMBL" id="JAPTMY010000024">
    <property type="protein sequence ID" value="MCZ0858540.1"/>
    <property type="molecule type" value="Genomic_DNA"/>
</dbReference>
<accession>A0ABT4IBG2</accession>
<evidence type="ECO:0000313" key="3">
    <source>
        <dbReference type="Proteomes" id="UP001072034"/>
    </source>
</evidence>
<evidence type="ECO:0000256" key="1">
    <source>
        <dbReference type="ARBA" id="ARBA00009981"/>
    </source>
</evidence>
<evidence type="ECO:0000313" key="2">
    <source>
        <dbReference type="EMBL" id="MCZ0858540.1"/>
    </source>
</evidence>
<dbReference type="Proteomes" id="UP001072034">
    <property type="component" value="Unassembled WGS sequence"/>
</dbReference>
<keyword evidence="3" id="KW-1185">Reference proteome</keyword>
<gene>
    <name evidence="2" type="ORF">OHJ16_10845</name>
</gene>
<sequence length="104" mass="11535">MDVMGAPMAPGSRSVGLREVGRRAVEVYREVESTGVPVTVTDNGRPIARIVPIRRGESWYQRMVRQGRVRPAKGDSHIPLDGWTLPEGLTLEALLAEDREELVD</sequence>
<protein>
    <submittedName>
        <fullName evidence="2">Type II toxin-antitoxin system prevent-host-death family antitoxin</fullName>
    </submittedName>
</protein>
<dbReference type="InterPro" id="IPR036165">
    <property type="entry name" value="YefM-like_sf"/>
</dbReference>
<name>A0ABT4IBG2_9ACTO</name>